<reference evidence="11 12" key="1">
    <citation type="submission" date="2023-02" db="EMBL/GenBank/DDBJ databases">
        <title>Gemone sequence of Telluria chitinolytica ACM 3522T.</title>
        <authorList>
            <person name="Frediansyah A."/>
            <person name="Miess H."/>
            <person name="Gross H."/>
        </authorList>
    </citation>
    <scope>NUCLEOTIDE SEQUENCE [LARGE SCALE GENOMIC DNA]</scope>
    <source>
        <strain evidence="11 12">ACM 3522</strain>
    </source>
</reference>
<keyword evidence="3" id="KW-1003">Cell membrane</keyword>
<evidence type="ECO:0000256" key="4">
    <source>
        <dbReference type="ARBA" id="ARBA00022692"/>
    </source>
</evidence>
<keyword evidence="4 7" id="KW-0812">Transmembrane</keyword>
<keyword evidence="12" id="KW-1185">Reference proteome</keyword>
<evidence type="ECO:0000256" key="2">
    <source>
        <dbReference type="ARBA" id="ARBA00008017"/>
    </source>
</evidence>
<dbReference type="InterPro" id="IPR011014">
    <property type="entry name" value="MscS_channel_TM-2"/>
</dbReference>
<dbReference type="InterPro" id="IPR049142">
    <property type="entry name" value="MS_channel_1st"/>
</dbReference>
<feature type="transmembrane region" description="Helical" evidence="7">
    <location>
        <begin position="56"/>
        <end position="74"/>
    </location>
</feature>
<evidence type="ECO:0000313" key="12">
    <source>
        <dbReference type="Proteomes" id="UP001216510"/>
    </source>
</evidence>
<dbReference type="EMBL" id="CP119083">
    <property type="protein sequence ID" value="WEF32693.1"/>
    <property type="molecule type" value="Genomic_DNA"/>
</dbReference>
<dbReference type="Pfam" id="PF21088">
    <property type="entry name" value="MS_channel_1st"/>
    <property type="match status" value="1"/>
</dbReference>
<sequence length="368" mass="41271">MRLVFMGNSIEEWGAAVAVAFAAAVLMYTARYLLIHRLAQVAERSETRVDDWFLRLLRATYTVFILILALYLGSLMLEFPRKYELWLWRVAVSAMLIQAAIWADTAVRAWRGRYRQAAMGTESVASAASTAIIDFLLRLVVWVVFMLMILDNLGFNITTLVASLGIGGIAVALAVQNILGDLLASLSIVLDKPFVVGDFIIVGEQLGTVEYIGLKTTRLRGLGGDQVIFSNGDILKARILNQTRMFTRRAAFTLRVHYATDPAKLEEIPPMIKGIIEAHEKTASFERAHLRDLAEWSLNFEVIYWIKNPDYFVFMDTQQSILLAVLRGLKERGIEVAYPARMIVRDPYDCIDGAPPLHSPASIKREGT</sequence>
<evidence type="ECO:0000256" key="3">
    <source>
        <dbReference type="ARBA" id="ARBA00022475"/>
    </source>
</evidence>
<dbReference type="Gene3D" id="3.30.70.100">
    <property type="match status" value="1"/>
</dbReference>
<organism evidence="11 12">
    <name type="scientific">Pseudoduganella chitinolytica</name>
    <dbReference type="NCBI Taxonomy" id="34070"/>
    <lineage>
        <taxon>Bacteria</taxon>
        <taxon>Pseudomonadati</taxon>
        <taxon>Pseudomonadota</taxon>
        <taxon>Betaproteobacteria</taxon>
        <taxon>Burkholderiales</taxon>
        <taxon>Oxalobacteraceae</taxon>
        <taxon>Telluria group</taxon>
        <taxon>Pseudoduganella</taxon>
    </lineage>
</organism>
<evidence type="ECO:0000256" key="6">
    <source>
        <dbReference type="ARBA" id="ARBA00023136"/>
    </source>
</evidence>
<dbReference type="SUPFAM" id="SSF50182">
    <property type="entry name" value="Sm-like ribonucleoproteins"/>
    <property type="match status" value="1"/>
</dbReference>
<evidence type="ECO:0000259" key="8">
    <source>
        <dbReference type="Pfam" id="PF00924"/>
    </source>
</evidence>
<feature type="transmembrane region" description="Helical" evidence="7">
    <location>
        <begin position="86"/>
        <end position="103"/>
    </location>
</feature>
<evidence type="ECO:0000256" key="5">
    <source>
        <dbReference type="ARBA" id="ARBA00022989"/>
    </source>
</evidence>
<comment type="subcellular location">
    <subcellularLocation>
        <location evidence="1">Cell membrane</location>
        <topology evidence="1">Multi-pass membrane protein</topology>
    </subcellularLocation>
</comment>
<dbReference type="Pfam" id="PF21082">
    <property type="entry name" value="MS_channel_3rd"/>
    <property type="match status" value="1"/>
</dbReference>
<feature type="domain" description="Mechanosensitive ion channel MscS" evidence="8">
    <location>
        <begin position="177"/>
        <end position="244"/>
    </location>
</feature>
<dbReference type="InterPro" id="IPR023408">
    <property type="entry name" value="MscS_beta-dom_sf"/>
</dbReference>
<feature type="domain" description="Mechanosensitive ion channel transmembrane helices 2/3" evidence="10">
    <location>
        <begin position="136"/>
        <end position="176"/>
    </location>
</feature>
<feature type="transmembrane region" description="Helical" evidence="7">
    <location>
        <begin position="13"/>
        <end position="35"/>
    </location>
</feature>
<accession>A0ABY8BB77</accession>
<dbReference type="Proteomes" id="UP001216510">
    <property type="component" value="Chromosome"/>
</dbReference>
<keyword evidence="5 7" id="KW-1133">Transmembrane helix</keyword>
<dbReference type="InterPro" id="IPR049278">
    <property type="entry name" value="MS_channel_C"/>
</dbReference>
<feature type="transmembrane region" description="Helical" evidence="7">
    <location>
        <begin position="124"/>
        <end position="149"/>
    </location>
</feature>
<dbReference type="RefSeq" id="WP_277415411.1">
    <property type="nucleotide sequence ID" value="NZ_CP119083.1"/>
</dbReference>
<feature type="transmembrane region" description="Helical" evidence="7">
    <location>
        <begin position="155"/>
        <end position="175"/>
    </location>
</feature>
<gene>
    <name evidence="11" type="ORF">PX653_25335</name>
</gene>
<dbReference type="Pfam" id="PF00924">
    <property type="entry name" value="MS_channel_2nd"/>
    <property type="match status" value="1"/>
</dbReference>
<dbReference type="PANTHER" id="PTHR30566">
    <property type="entry name" value="YNAI-RELATED MECHANOSENSITIVE ION CHANNEL"/>
    <property type="match status" value="1"/>
</dbReference>
<protein>
    <submittedName>
        <fullName evidence="11">Mechanosensitive ion channel family protein</fullName>
    </submittedName>
</protein>
<proteinExistence type="inferred from homology"/>
<evidence type="ECO:0000256" key="7">
    <source>
        <dbReference type="SAM" id="Phobius"/>
    </source>
</evidence>
<dbReference type="InterPro" id="IPR011066">
    <property type="entry name" value="MscS_channel_C_sf"/>
</dbReference>
<name>A0ABY8BB77_9BURK</name>
<evidence type="ECO:0000259" key="10">
    <source>
        <dbReference type="Pfam" id="PF21088"/>
    </source>
</evidence>
<dbReference type="Gene3D" id="1.10.287.1260">
    <property type="match status" value="1"/>
</dbReference>
<evidence type="ECO:0000259" key="9">
    <source>
        <dbReference type="Pfam" id="PF21082"/>
    </source>
</evidence>
<evidence type="ECO:0000313" key="11">
    <source>
        <dbReference type="EMBL" id="WEF32693.1"/>
    </source>
</evidence>
<dbReference type="InterPro" id="IPR006685">
    <property type="entry name" value="MscS_channel_2nd"/>
</dbReference>
<evidence type="ECO:0000256" key="1">
    <source>
        <dbReference type="ARBA" id="ARBA00004651"/>
    </source>
</evidence>
<comment type="similarity">
    <text evidence="2">Belongs to the MscS (TC 1.A.23) family.</text>
</comment>
<dbReference type="SUPFAM" id="SSF82861">
    <property type="entry name" value="Mechanosensitive channel protein MscS (YggB), transmembrane region"/>
    <property type="match status" value="1"/>
</dbReference>
<dbReference type="PANTHER" id="PTHR30566:SF25">
    <property type="entry name" value="INNER MEMBRANE PROTEIN"/>
    <property type="match status" value="1"/>
</dbReference>
<keyword evidence="6 7" id="KW-0472">Membrane</keyword>
<dbReference type="Gene3D" id="2.30.30.60">
    <property type="match status" value="1"/>
</dbReference>
<dbReference type="InterPro" id="IPR010920">
    <property type="entry name" value="LSM_dom_sf"/>
</dbReference>
<feature type="domain" description="Mechanosensitive ion channel MscS C-terminal" evidence="9">
    <location>
        <begin position="252"/>
        <end position="335"/>
    </location>
</feature>
<dbReference type="SUPFAM" id="SSF82689">
    <property type="entry name" value="Mechanosensitive channel protein MscS (YggB), C-terminal domain"/>
    <property type="match status" value="1"/>
</dbReference>